<keyword evidence="1" id="KW-0472">Membrane</keyword>
<comment type="caution">
    <text evidence="2">The sequence shown here is derived from an EMBL/GenBank/DDBJ whole genome shotgun (WGS) entry which is preliminary data.</text>
</comment>
<evidence type="ECO:0000313" key="2">
    <source>
        <dbReference type="EMBL" id="GIL29395.1"/>
    </source>
</evidence>
<dbReference type="AlphaFoldDB" id="A0A8J4EMN9"/>
<keyword evidence="1" id="KW-0812">Transmembrane</keyword>
<reference evidence="3" key="1">
    <citation type="journal article" date="2021" name="Int. J. Syst. Evol. Microbiol.">
        <title>Actinocatenispora comari sp. nov., an endophytic actinomycete isolated from aerial parts of Comarum salesowianum.</title>
        <authorList>
            <person name="Oyunbileg N."/>
            <person name="Iizaka Y."/>
            <person name="Hamada M."/>
            <person name="Davaapurev B.O."/>
            <person name="Fukumoto A."/>
            <person name="Tsetseg B."/>
            <person name="Kato F."/>
            <person name="Tamura T."/>
            <person name="Batkhuu J."/>
            <person name="Anzai Y."/>
        </authorList>
    </citation>
    <scope>NUCLEOTIDE SEQUENCE [LARGE SCALE GENOMIC DNA]</scope>
    <source>
        <strain evidence="3">NUM-2625</strain>
    </source>
</reference>
<evidence type="ECO:0000313" key="3">
    <source>
        <dbReference type="Proteomes" id="UP000614996"/>
    </source>
</evidence>
<dbReference type="RefSeq" id="WP_207127078.1">
    <property type="nucleotide sequence ID" value="NZ_BOPO01000091.1"/>
</dbReference>
<dbReference type="Proteomes" id="UP000614996">
    <property type="component" value="Unassembled WGS sequence"/>
</dbReference>
<accession>A0A8J4EMN9</accession>
<evidence type="ECO:0000256" key="1">
    <source>
        <dbReference type="SAM" id="Phobius"/>
    </source>
</evidence>
<keyword evidence="1" id="KW-1133">Transmembrane helix</keyword>
<feature type="transmembrane region" description="Helical" evidence="1">
    <location>
        <begin position="12"/>
        <end position="32"/>
    </location>
</feature>
<dbReference type="EMBL" id="BOPO01000091">
    <property type="protein sequence ID" value="GIL29395.1"/>
    <property type="molecule type" value="Genomic_DNA"/>
</dbReference>
<gene>
    <name evidence="2" type="ORF">NUM_46490</name>
</gene>
<organism evidence="2 3">
    <name type="scientific">Actinocatenispora comari</name>
    <dbReference type="NCBI Taxonomy" id="2807577"/>
    <lineage>
        <taxon>Bacteria</taxon>
        <taxon>Bacillati</taxon>
        <taxon>Actinomycetota</taxon>
        <taxon>Actinomycetes</taxon>
        <taxon>Micromonosporales</taxon>
        <taxon>Micromonosporaceae</taxon>
        <taxon>Actinocatenispora</taxon>
    </lineage>
</organism>
<keyword evidence="3" id="KW-1185">Reference proteome</keyword>
<sequence length="54" mass="5190">MPTLGDRSGFVPGRVLLVTLLGLAGVVVLALASRVVGGTALRPSAGSATGTVGT</sequence>
<proteinExistence type="predicted"/>
<protein>
    <submittedName>
        <fullName evidence="2">Uncharacterized protein</fullName>
    </submittedName>
</protein>
<name>A0A8J4EMN9_9ACTN</name>